<dbReference type="InterPro" id="IPR017441">
    <property type="entry name" value="Protein_kinase_ATP_BS"/>
</dbReference>
<evidence type="ECO:0000256" key="14">
    <source>
        <dbReference type="PROSITE-ProRule" id="PRU10141"/>
    </source>
</evidence>
<dbReference type="CDD" id="cd08215">
    <property type="entry name" value="STKc_Nek"/>
    <property type="match status" value="1"/>
</dbReference>
<evidence type="ECO:0000256" key="12">
    <source>
        <dbReference type="ARBA" id="ARBA00022842"/>
    </source>
</evidence>
<evidence type="ECO:0000256" key="9">
    <source>
        <dbReference type="ARBA" id="ARBA00022741"/>
    </source>
</evidence>
<dbReference type="PANTHER" id="PTHR44535:SF5">
    <property type="entry name" value="PROTEIN KINASE DOMAIN-CONTAINING PROTEIN"/>
    <property type="match status" value="1"/>
</dbReference>
<dbReference type="EC" id="2.7.11.1" evidence="4"/>
<keyword evidence="6" id="KW-0723">Serine/threonine-protein kinase</keyword>
<dbReference type="InterPro" id="IPR000719">
    <property type="entry name" value="Prot_kinase_dom"/>
</dbReference>
<keyword evidence="5" id="KW-0963">Cytoplasm</keyword>
<dbReference type="AlphaFoldDB" id="A0AAN5CUH2"/>
<keyword evidence="11 14" id="KW-0067">ATP-binding</keyword>
<comment type="subcellular location">
    <subcellularLocation>
        <location evidence="2">Cytoplasm</location>
    </subcellularLocation>
</comment>
<evidence type="ECO:0000256" key="15">
    <source>
        <dbReference type="SAM" id="MobiDB-lite"/>
    </source>
</evidence>
<dbReference type="SUPFAM" id="SSF50985">
    <property type="entry name" value="RCC1/BLIP-II"/>
    <property type="match status" value="1"/>
</dbReference>
<dbReference type="FunFam" id="3.30.200.20:FF:000997">
    <property type="entry name" value="NEK (NEver in mitosis Kinase) Like"/>
    <property type="match status" value="1"/>
</dbReference>
<feature type="repeat" description="RCC1" evidence="13">
    <location>
        <begin position="628"/>
        <end position="679"/>
    </location>
</feature>
<dbReference type="FunFam" id="1.10.510.10:FF:000262">
    <property type="entry name" value="Serine/threonine-protein kinase Nek8"/>
    <property type="match status" value="1"/>
</dbReference>
<feature type="non-terminal residue" evidence="17">
    <location>
        <position position="1"/>
    </location>
</feature>
<keyword evidence="10" id="KW-0808">Transferase</keyword>
<evidence type="ECO:0000256" key="5">
    <source>
        <dbReference type="ARBA" id="ARBA00022490"/>
    </source>
</evidence>
<dbReference type="SMART" id="SM00220">
    <property type="entry name" value="S_TKc"/>
    <property type="match status" value="1"/>
</dbReference>
<dbReference type="PROSITE" id="PS50011">
    <property type="entry name" value="PROTEIN_KINASE_DOM"/>
    <property type="match status" value="1"/>
</dbReference>
<evidence type="ECO:0000256" key="1">
    <source>
        <dbReference type="ARBA" id="ARBA00001946"/>
    </source>
</evidence>
<dbReference type="Pfam" id="PF13540">
    <property type="entry name" value="RCC1_2"/>
    <property type="match status" value="1"/>
</dbReference>
<dbReference type="Pfam" id="PF00069">
    <property type="entry name" value="Pkinase"/>
    <property type="match status" value="1"/>
</dbReference>
<feature type="repeat" description="RCC1" evidence="13">
    <location>
        <begin position="525"/>
        <end position="576"/>
    </location>
</feature>
<feature type="region of interest" description="Disordered" evidence="15">
    <location>
        <begin position="175"/>
        <end position="197"/>
    </location>
</feature>
<dbReference type="SUPFAM" id="SSF56112">
    <property type="entry name" value="Protein kinase-like (PK-like)"/>
    <property type="match status" value="1"/>
</dbReference>
<dbReference type="PROSITE" id="PS00107">
    <property type="entry name" value="PROTEIN_KINASE_ATP"/>
    <property type="match status" value="1"/>
</dbReference>
<dbReference type="InterPro" id="IPR000408">
    <property type="entry name" value="Reg_chr_condens"/>
</dbReference>
<keyword evidence="9 14" id="KW-0547">Nucleotide-binding</keyword>
<keyword evidence="12" id="KW-0460">Magnesium</keyword>
<dbReference type="PROSITE" id="PS00108">
    <property type="entry name" value="PROTEIN_KINASE_ST"/>
    <property type="match status" value="1"/>
</dbReference>
<sequence length="1066" mass="116939">HGRRLKSRERAMATVLLTHNDCRDLRSSCRLSTVTVRYQFGAATVGSVQDELRKVAGPGDIKNLACHVQTKDRRLSFGQNMIIDRATIRAEGNPMRKLFRWLLTERMAEGSFVDFLLTQPVGGDASPGDIVSVLQGLTRKKISIRFVNRFLSSDLPPHNIRIVELYLDPAKMSRNRTAKPDTRSFGSTASMSGDRQTSNATAGYERIRVVGKGAFGSAILYRRKDDDSLVIIKEINMHDLAANERQLALNEVNLLSRLDHPCIVSYFDSFEEDGILMIEMEYADGGTLAQHLSRCDSFLPEQEITELMRQMLSAVTYLHRNSVLHRDLKTANVFLTRENNVKIGDFGISRIMGTDTIQKGAETVVGTPYYISPEMCEGKTYNEKSDIWALGCILYEMTCLQKAFEGENLPALVNRIMKCEYEPVKGPYTSALKMLIREMLQLDPESRPSAEKSMEMLEALRGGGCTRRRAPDPAPAASSSIRSILYTFSPATVSLSGVEGVPAKIRVAQIAIGSSHSVLIVSPDYNVYSWGSNSHGQLGLSDRVDRDRPTRVRALDGKVVKKATLGSTFSVFLADRGTLLVCGDRKMTGNGKEPEDKLEPQLVTSVLRQDIVDVSAGDEHVVAVAKDGTVFVWGVGTNGRLGTGDAEGLFAATPLRLPPKTLVIGVRCGPNATALLLDDGSIMACGSNRHNKLNLSQRLGFFGHHRSPHNSEDILVPTRVPAFPERVVDVSLGANHSGVVLESGLVYMFGMNVHGELGNGGLLPPPVGSNVPVKALFNKGVVMLACGDGFTLAATVENELFFWGSKGVIPSQPAVTLEDIDLTASYTNMKVVKLRAPSTVKQSKWAALKRRSETEAAIDVVEQIIPIPSLVLRLDNSVDPGHSIRLSHLSAAAKRVCVTIDTSVPMKIRALPRSRRLHRQHSAPTLSEDSEVLQTWLRKEFDAAERIPIPGYLANSTASLRASHQALTLNESVKLHAEIETLKKQMVEQSYRSQGHAEQMGALQRKLTELQARQTLLRQGGLSSPPPDYTGPAGSPPKAVYNSFFPEQQKLQDTAQKVESRACCIL</sequence>
<dbReference type="InterPro" id="IPR051997">
    <property type="entry name" value="STK_NEK"/>
</dbReference>
<dbReference type="Gene3D" id="3.30.200.20">
    <property type="entry name" value="Phosphorylase Kinase, domain 1"/>
    <property type="match status" value="1"/>
</dbReference>
<comment type="cofactor">
    <cofactor evidence="1">
        <name>Mg(2+)</name>
        <dbReference type="ChEBI" id="CHEBI:18420"/>
    </cofactor>
</comment>
<evidence type="ECO:0000256" key="6">
    <source>
        <dbReference type="ARBA" id="ARBA00022527"/>
    </source>
</evidence>
<dbReference type="Gene3D" id="2.130.10.30">
    <property type="entry name" value="Regulator of chromosome condensation 1/beta-lactamase-inhibitor protein II"/>
    <property type="match status" value="2"/>
</dbReference>
<dbReference type="EMBL" id="BTRK01000005">
    <property type="protein sequence ID" value="GMR51068.1"/>
    <property type="molecule type" value="Genomic_DNA"/>
</dbReference>
<comment type="caution">
    <text evidence="17">The sequence shown here is derived from an EMBL/GenBank/DDBJ whole genome shotgun (WGS) entry which is preliminary data.</text>
</comment>
<feature type="compositionally biased region" description="Polar residues" evidence="15">
    <location>
        <begin position="184"/>
        <end position="197"/>
    </location>
</feature>
<dbReference type="Gene3D" id="1.10.510.10">
    <property type="entry name" value="Transferase(Phosphotransferase) domain 1"/>
    <property type="match status" value="1"/>
</dbReference>
<organism evidence="17 18">
    <name type="scientific">Pristionchus mayeri</name>
    <dbReference type="NCBI Taxonomy" id="1317129"/>
    <lineage>
        <taxon>Eukaryota</taxon>
        <taxon>Metazoa</taxon>
        <taxon>Ecdysozoa</taxon>
        <taxon>Nematoda</taxon>
        <taxon>Chromadorea</taxon>
        <taxon>Rhabditida</taxon>
        <taxon>Rhabditina</taxon>
        <taxon>Diplogasteromorpha</taxon>
        <taxon>Diplogasteroidea</taxon>
        <taxon>Neodiplogasteridae</taxon>
        <taxon>Pristionchus</taxon>
    </lineage>
</organism>
<dbReference type="GO" id="GO:0005524">
    <property type="term" value="F:ATP binding"/>
    <property type="evidence" value="ECO:0007669"/>
    <property type="project" value="UniProtKB-UniRule"/>
</dbReference>
<keyword evidence="10" id="KW-0418">Kinase</keyword>
<evidence type="ECO:0000259" key="16">
    <source>
        <dbReference type="PROSITE" id="PS50011"/>
    </source>
</evidence>
<protein>
    <recommendedName>
        <fullName evidence="4">non-specific serine/threonine protein kinase</fullName>
        <ecNumber evidence="4">2.7.11.1</ecNumber>
    </recommendedName>
</protein>
<keyword evidence="18" id="KW-1185">Reference proteome</keyword>
<evidence type="ECO:0000256" key="11">
    <source>
        <dbReference type="ARBA" id="ARBA00022840"/>
    </source>
</evidence>
<evidence type="ECO:0000256" key="4">
    <source>
        <dbReference type="ARBA" id="ARBA00012513"/>
    </source>
</evidence>
<evidence type="ECO:0000313" key="18">
    <source>
        <dbReference type="Proteomes" id="UP001328107"/>
    </source>
</evidence>
<accession>A0AAN5CUH2</accession>
<feature type="domain" description="Protein kinase" evidence="16">
    <location>
        <begin position="204"/>
        <end position="460"/>
    </location>
</feature>
<feature type="region of interest" description="Disordered" evidence="15">
    <location>
        <begin position="1019"/>
        <end position="1038"/>
    </location>
</feature>
<evidence type="ECO:0000256" key="13">
    <source>
        <dbReference type="PROSITE-ProRule" id="PRU00235"/>
    </source>
</evidence>
<dbReference type="GO" id="GO:0046872">
    <property type="term" value="F:metal ion binding"/>
    <property type="evidence" value="ECO:0007669"/>
    <property type="project" value="UniProtKB-KW"/>
</dbReference>
<feature type="repeat" description="RCC1" evidence="13">
    <location>
        <begin position="680"/>
        <end position="743"/>
    </location>
</feature>
<dbReference type="PROSITE" id="PS50012">
    <property type="entry name" value="RCC1_3"/>
    <property type="match status" value="5"/>
</dbReference>
<name>A0AAN5CUH2_9BILA</name>
<dbReference type="InterPro" id="IPR009091">
    <property type="entry name" value="RCC1/BLIP-II"/>
</dbReference>
<evidence type="ECO:0000256" key="7">
    <source>
        <dbReference type="ARBA" id="ARBA00022553"/>
    </source>
</evidence>
<evidence type="ECO:0000256" key="3">
    <source>
        <dbReference type="ARBA" id="ARBA00010886"/>
    </source>
</evidence>
<dbReference type="InterPro" id="IPR011009">
    <property type="entry name" value="Kinase-like_dom_sf"/>
</dbReference>
<gene>
    <name evidence="17" type="ORF">PMAYCL1PPCAC_21263</name>
</gene>
<evidence type="ECO:0000256" key="8">
    <source>
        <dbReference type="ARBA" id="ARBA00022723"/>
    </source>
</evidence>
<feature type="binding site" evidence="14">
    <location>
        <position position="233"/>
    </location>
    <ligand>
        <name>ATP</name>
        <dbReference type="ChEBI" id="CHEBI:30616"/>
    </ligand>
</feature>
<dbReference type="PRINTS" id="PR00633">
    <property type="entry name" value="RCCNDNSATION"/>
</dbReference>
<keyword evidence="7" id="KW-0597">Phosphoprotein</keyword>
<feature type="repeat" description="RCC1" evidence="13">
    <location>
        <begin position="744"/>
        <end position="797"/>
    </location>
</feature>
<dbReference type="GO" id="GO:0005737">
    <property type="term" value="C:cytoplasm"/>
    <property type="evidence" value="ECO:0007669"/>
    <property type="project" value="UniProtKB-SubCell"/>
</dbReference>
<dbReference type="PANTHER" id="PTHR44535">
    <property type="entry name" value="PROTEIN CBG16200"/>
    <property type="match status" value="1"/>
</dbReference>
<reference evidence="18" key="1">
    <citation type="submission" date="2022-10" db="EMBL/GenBank/DDBJ databases">
        <title>Genome assembly of Pristionchus species.</title>
        <authorList>
            <person name="Yoshida K."/>
            <person name="Sommer R.J."/>
        </authorList>
    </citation>
    <scope>NUCLEOTIDE SEQUENCE [LARGE SCALE GENOMIC DNA]</scope>
    <source>
        <strain evidence="18">RS5460</strain>
    </source>
</reference>
<dbReference type="InterPro" id="IPR008271">
    <property type="entry name" value="Ser/Thr_kinase_AS"/>
</dbReference>
<evidence type="ECO:0000313" key="17">
    <source>
        <dbReference type="EMBL" id="GMR51068.1"/>
    </source>
</evidence>
<evidence type="ECO:0000256" key="10">
    <source>
        <dbReference type="ARBA" id="ARBA00022777"/>
    </source>
</evidence>
<keyword evidence="8" id="KW-0479">Metal-binding</keyword>
<evidence type="ECO:0000256" key="2">
    <source>
        <dbReference type="ARBA" id="ARBA00004496"/>
    </source>
</evidence>
<dbReference type="Proteomes" id="UP001328107">
    <property type="component" value="Unassembled WGS sequence"/>
</dbReference>
<feature type="repeat" description="RCC1" evidence="13">
    <location>
        <begin position="577"/>
        <end position="627"/>
    </location>
</feature>
<dbReference type="GO" id="GO:0004674">
    <property type="term" value="F:protein serine/threonine kinase activity"/>
    <property type="evidence" value="ECO:0007669"/>
    <property type="project" value="UniProtKB-KW"/>
</dbReference>
<proteinExistence type="inferred from homology"/>
<dbReference type="Pfam" id="PF00415">
    <property type="entry name" value="RCC1"/>
    <property type="match status" value="2"/>
</dbReference>
<comment type="similarity">
    <text evidence="3">Belongs to the protein kinase superfamily. NEK Ser/Thr protein kinase family. NIMA subfamily.</text>
</comment>